<sequence>MRKIAVAALSVLWCGLSMMPQAHAEFGFELNGTYRVVSNGEWAKTNEVYMDEKVVISTWTLRSSCADSQTCTGTVSSDQGWTAPLVYRGSRWIVDRDIPDWEPCPDGSLAPGRQRFQFFGTDANGQLDQSNVTTLQGYERTVGVSGACGINKPLVIQMPITLHKM</sequence>
<dbReference type="Proteomes" id="UP000028870">
    <property type="component" value="Unassembled WGS sequence"/>
</dbReference>
<gene>
    <name evidence="2" type="ORF">BN977_04045</name>
</gene>
<dbReference type="EMBL" id="CCBB010000003">
    <property type="protein sequence ID" value="CDO09225.1"/>
    <property type="molecule type" value="Genomic_DNA"/>
</dbReference>
<evidence type="ECO:0000313" key="2">
    <source>
        <dbReference type="EMBL" id="CDO09225.1"/>
    </source>
</evidence>
<dbReference type="RefSeq" id="WP_036400885.1">
    <property type="nucleotide sequence ID" value="NZ_CCBB010000003.1"/>
</dbReference>
<reference evidence="2" key="1">
    <citation type="submission" date="2014-03" db="EMBL/GenBank/DDBJ databases">
        <title>Draft Genome Sequence of Mycobacterium cosmeticum DSM 44829.</title>
        <authorList>
            <person name="Croce O."/>
            <person name="Robert C."/>
            <person name="Raoult D."/>
            <person name="Drancourt M."/>
        </authorList>
    </citation>
    <scope>NUCLEOTIDE SEQUENCE [LARGE SCALE GENOMIC DNA]</scope>
    <source>
        <strain evidence="2">DSM 44829</strain>
    </source>
</reference>
<feature type="signal peptide" evidence="1">
    <location>
        <begin position="1"/>
        <end position="24"/>
    </location>
</feature>
<dbReference type="STRING" id="258533.BN977_04045"/>
<reference evidence="2" key="2">
    <citation type="submission" date="2014-03" db="EMBL/GenBank/DDBJ databases">
        <authorList>
            <person name="Urmite Genomes"/>
        </authorList>
    </citation>
    <scope>NUCLEOTIDE SEQUENCE</scope>
    <source>
        <strain evidence="2">DSM 44829</strain>
    </source>
</reference>
<dbReference type="OrthoDB" id="4739449at2"/>
<keyword evidence="1" id="KW-0732">Signal</keyword>
<evidence type="ECO:0008006" key="4">
    <source>
        <dbReference type="Google" id="ProtNLM"/>
    </source>
</evidence>
<dbReference type="eggNOG" id="ENOG5031MY1">
    <property type="taxonomic scope" value="Bacteria"/>
</dbReference>
<organism evidence="2 3">
    <name type="scientific">Mycolicibacterium cosmeticum</name>
    <dbReference type="NCBI Taxonomy" id="258533"/>
    <lineage>
        <taxon>Bacteria</taxon>
        <taxon>Bacillati</taxon>
        <taxon>Actinomycetota</taxon>
        <taxon>Actinomycetes</taxon>
        <taxon>Mycobacteriales</taxon>
        <taxon>Mycobacteriaceae</taxon>
        <taxon>Mycolicibacterium</taxon>
    </lineage>
</organism>
<protein>
    <recommendedName>
        <fullName evidence="4">Secreted protein</fullName>
    </recommendedName>
</protein>
<evidence type="ECO:0000256" key="1">
    <source>
        <dbReference type="SAM" id="SignalP"/>
    </source>
</evidence>
<name>W9BL88_MYCCO</name>
<dbReference type="AlphaFoldDB" id="W9BL88"/>
<accession>W9BL88</accession>
<feature type="chain" id="PRO_5004917622" description="Secreted protein" evidence="1">
    <location>
        <begin position="25"/>
        <end position="165"/>
    </location>
</feature>
<proteinExistence type="predicted"/>
<comment type="caution">
    <text evidence="2">The sequence shown here is derived from an EMBL/GenBank/DDBJ whole genome shotgun (WGS) entry which is preliminary data.</text>
</comment>
<evidence type="ECO:0000313" key="3">
    <source>
        <dbReference type="Proteomes" id="UP000028870"/>
    </source>
</evidence>
<keyword evidence="3" id="KW-1185">Reference proteome</keyword>